<accession>A0A4Y2HCA9</accession>
<dbReference type="AlphaFoldDB" id="A0A4Y2HCA9"/>
<feature type="region of interest" description="Disordered" evidence="1">
    <location>
        <begin position="81"/>
        <end position="103"/>
    </location>
</feature>
<evidence type="ECO:0000313" key="2">
    <source>
        <dbReference type="EMBL" id="GBM62911.1"/>
    </source>
</evidence>
<organism evidence="2 3">
    <name type="scientific">Araneus ventricosus</name>
    <name type="common">Orbweaver spider</name>
    <name type="synonym">Epeira ventricosa</name>
    <dbReference type="NCBI Taxonomy" id="182803"/>
    <lineage>
        <taxon>Eukaryota</taxon>
        <taxon>Metazoa</taxon>
        <taxon>Ecdysozoa</taxon>
        <taxon>Arthropoda</taxon>
        <taxon>Chelicerata</taxon>
        <taxon>Arachnida</taxon>
        <taxon>Araneae</taxon>
        <taxon>Araneomorphae</taxon>
        <taxon>Entelegynae</taxon>
        <taxon>Araneoidea</taxon>
        <taxon>Araneidae</taxon>
        <taxon>Araneus</taxon>
    </lineage>
</organism>
<sequence>MPSSSYGDFEACVNLLQACFILAHLSWQICCKLKLREAGRNRPYNFYTSGADFGRLLFEMGEKAVGRVVIKGTLRGEMKGLPFISPTTRSEGNGPDESIPPIN</sequence>
<comment type="caution">
    <text evidence="2">The sequence shown here is derived from an EMBL/GenBank/DDBJ whole genome shotgun (WGS) entry which is preliminary data.</text>
</comment>
<protein>
    <submittedName>
        <fullName evidence="2">Uncharacterized protein</fullName>
    </submittedName>
</protein>
<gene>
    <name evidence="2" type="ORF">AVEN_11366_1</name>
</gene>
<reference evidence="2 3" key="1">
    <citation type="journal article" date="2019" name="Sci. Rep.">
        <title>Orb-weaving spider Araneus ventricosus genome elucidates the spidroin gene catalogue.</title>
        <authorList>
            <person name="Kono N."/>
            <person name="Nakamura H."/>
            <person name="Ohtoshi R."/>
            <person name="Moran D.A.P."/>
            <person name="Shinohara A."/>
            <person name="Yoshida Y."/>
            <person name="Fujiwara M."/>
            <person name="Mori M."/>
            <person name="Tomita M."/>
            <person name="Arakawa K."/>
        </authorList>
    </citation>
    <scope>NUCLEOTIDE SEQUENCE [LARGE SCALE GENOMIC DNA]</scope>
</reference>
<proteinExistence type="predicted"/>
<name>A0A4Y2HCA9_ARAVE</name>
<evidence type="ECO:0000256" key="1">
    <source>
        <dbReference type="SAM" id="MobiDB-lite"/>
    </source>
</evidence>
<dbReference type="Proteomes" id="UP000499080">
    <property type="component" value="Unassembled WGS sequence"/>
</dbReference>
<evidence type="ECO:0000313" key="3">
    <source>
        <dbReference type="Proteomes" id="UP000499080"/>
    </source>
</evidence>
<keyword evidence="3" id="KW-1185">Reference proteome</keyword>
<dbReference type="EMBL" id="BGPR01001840">
    <property type="protein sequence ID" value="GBM62911.1"/>
    <property type="molecule type" value="Genomic_DNA"/>
</dbReference>